<name>A0A9P4TFM2_CURKU</name>
<dbReference type="SUPFAM" id="SSF51905">
    <property type="entry name" value="FAD/NAD(P)-binding domain"/>
    <property type="match status" value="1"/>
</dbReference>
<reference evidence="1" key="1">
    <citation type="submission" date="2019-04" db="EMBL/GenBank/DDBJ databases">
        <title>Sequencing of skin fungus with MAO and IRED activity.</title>
        <authorList>
            <person name="Marsaioli A.J."/>
            <person name="Bonatto J.M.C."/>
            <person name="Reis Junior O."/>
        </authorList>
    </citation>
    <scope>NUCLEOTIDE SEQUENCE</scope>
    <source>
        <strain evidence="1">30M1</strain>
    </source>
</reference>
<accession>A0A9P4TFM2</accession>
<dbReference type="Proteomes" id="UP000801428">
    <property type="component" value="Unassembled WGS sequence"/>
</dbReference>
<dbReference type="AlphaFoldDB" id="A0A9P4TFM2"/>
<evidence type="ECO:0000313" key="2">
    <source>
        <dbReference type="Proteomes" id="UP000801428"/>
    </source>
</evidence>
<protein>
    <submittedName>
        <fullName evidence="1">Uncharacterized protein</fullName>
    </submittedName>
</protein>
<gene>
    <name evidence="1" type="ORF">E8E13_008549</name>
</gene>
<dbReference type="Gene3D" id="3.30.70.1990">
    <property type="match status" value="1"/>
</dbReference>
<dbReference type="InterPro" id="IPR036188">
    <property type="entry name" value="FAD/NAD-bd_sf"/>
</dbReference>
<evidence type="ECO:0000313" key="1">
    <source>
        <dbReference type="EMBL" id="KAF3002601.1"/>
    </source>
</evidence>
<proteinExistence type="predicted"/>
<sequence>MLRKLVTLTAIGARATAIAQWDDAGFAPQDVLHRDVVIIGGGSSGTYGAVRLREDFKKSIVVIEKDDHLGGHVNTYIDPVSGVAIDYGVETFLRYGNAVSYFQRFDIPITPYGSAPLPSVFLSTTDGSNLTAYSPPAFSEVTAAFQRWLNITTTYERQFGPGLWDFFAPGTIPEELLTPFGEFAVERNLTAAIPLFQTISNVGVGGISDVLTLQVILAMGEPVTREFLNSSLFVPANHSNSYLYERAYDLLKEDVLLSSEATAVHRTDSGVSLVVKSRNGTRKLIKAKQLLFTPPPSKENLALYGLDANETAAISTFSKTWSFAAVARIPAIPSGINVYWTSPDAVPDGPLGIRNNPWTLLATTAPNVPAEEHLFEVLFASESDQPYTHEQAKAKITAEVQQAFKAGSFGVGNGTADCTVDFVAFADHNSILWRQNATTLQNGIVQDVYKLQGRKSTWFTGGLWSEDYSGNVWAFTDTVIPRILEKLA</sequence>
<keyword evidence="2" id="KW-1185">Reference proteome</keyword>
<dbReference type="OrthoDB" id="68575at2759"/>
<organism evidence="1 2">
    <name type="scientific">Curvularia kusanoi</name>
    <name type="common">Cochliobolus kusanoi</name>
    <dbReference type="NCBI Taxonomy" id="90978"/>
    <lineage>
        <taxon>Eukaryota</taxon>
        <taxon>Fungi</taxon>
        <taxon>Dikarya</taxon>
        <taxon>Ascomycota</taxon>
        <taxon>Pezizomycotina</taxon>
        <taxon>Dothideomycetes</taxon>
        <taxon>Pleosporomycetidae</taxon>
        <taxon>Pleosporales</taxon>
        <taxon>Pleosporineae</taxon>
        <taxon>Pleosporaceae</taxon>
        <taxon>Curvularia</taxon>
    </lineage>
</organism>
<dbReference type="Gene3D" id="3.50.50.60">
    <property type="entry name" value="FAD/NAD(P)-binding domain"/>
    <property type="match status" value="1"/>
</dbReference>
<comment type="caution">
    <text evidence="1">The sequence shown here is derived from an EMBL/GenBank/DDBJ whole genome shotgun (WGS) entry which is preliminary data.</text>
</comment>
<dbReference type="Pfam" id="PF13450">
    <property type="entry name" value="NAD_binding_8"/>
    <property type="match status" value="1"/>
</dbReference>
<dbReference type="EMBL" id="SWKU01000011">
    <property type="protein sequence ID" value="KAF3002601.1"/>
    <property type="molecule type" value="Genomic_DNA"/>
</dbReference>
<dbReference type="Gene3D" id="1.10.405.20">
    <property type="match status" value="1"/>
</dbReference>